<accession>A0A060LZ63</accession>
<dbReference type="AlphaFoldDB" id="A0A060LZ63"/>
<evidence type="ECO:0000259" key="9">
    <source>
        <dbReference type="PROSITE" id="PS50928"/>
    </source>
</evidence>
<dbReference type="OrthoDB" id="9805999at2"/>
<keyword evidence="2 8" id="KW-0813">Transport</keyword>
<feature type="transmembrane region" description="Helical" evidence="8">
    <location>
        <begin position="186"/>
        <end position="207"/>
    </location>
</feature>
<evidence type="ECO:0000256" key="8">
    <source>
        <dbReference type="RuleBase" id="RU363032"/>
    </source>
</evidence>
<keyword evidence="3" id="KW-1003">Cell membrane</keyword>
<dbReference type="CDD" id="cd06261">
    <property type="entry name" value="TM_PBP2"/>
    <property type="match status" value="1"/>
</dbReference>
<dbReference type="PANTHER" id="PTHR30614">
    <property type="entry name" value="MEMBRANE COMPONENT OF AMINO ACID ABC TRANSPORTER"/>
    <property type="match status" value="1"/>
</dbReference>
<feature type="transmembrane region" description="Helical" evidence="8">
    <location>
        <begin position="20"/>
        <end position="44"/>
    </location>
</feature>
<keyword evidence="4 8" id="KW-0812">Transmembrane</keyword>
<evidence type="ECO:0000256" key="7">
    <source>
        <dbReference type="ARBA" id="ARBA00023136"/>
    </source>
</evidence>
<gene>
    <name evidence="10" type="ORF">BleG1_2928</name>
</gene>
<dbReference type="PATRIC" id="fig|1246626.3.peg.2917"/>
<evidence type="ECO:0000313" key="10">
    <source>
        <dbReference type="EMBL" id="AIC95492.1"/>
    </source>
</evidence>
<dbReference type="InterPro" id="IPR000515">
    <property type="entry name" value="MetI-like"/>
</dbReference>
<keyword evidence="7 8" id="KW-0472">Membrane</keyword>
<dbReference type="Pfam" id="PF00528">
    <property type="entry name" value="BPD_transp_1"/>
    <property type="match status" value="1"/>
</dbReference>
<evidence type="ECO:0000256" key="3">
    <source>
        <dbReference type="ARBA" id="ARBA00022475"/>
    </source>
</evidence>
<dbReference type="Gene3D" id="1.10.3720.10">
    <property type="entry name" value="MetI-like"/>
    <property type="match status" value="1"/>
</dbReference>
<dbReference type="InterPro" id="IPR035906">
    <property type="entry name" value="MetI-like_sf"/>
</dbReference>
<evidence type="ECO:0000313" key="11">
    <source>
        <dbReference type="Proteomes" id="UP000027142"/>
    </source>
</evidence>
<dbReference type="GO" id="GO:0043190">
    <property type="term" value="C:ATP-binding cassette (ABC) transporter complex"/>
    <property type="evidence" value="ECO:0007669"/>
    <property type="project" value="InterPro"/>
</dbReference>
<evidence type="ECO:0000256" key="1">
    <source>
        <dbReference type="ARBA" id="ARBA00004651"/>
    </source>
</evidence>
<dbReference type="STRING" id="1246626.BleG1_2928"/>
<dbReference type="InterPro" id="IPR010065">
    <property type="entry name" value="AA_ABC_transptr_permease_3TM"/>
</dbReference>
<dbReference type="Proteomes" id="UP000027142">
    <property type="component" value="Chromosome"/>
</dbReference>
<evidence type="ECO:0000256" key="6">
    <source>
        <dbReference type="ARBA" id="ARBA00022989"/>
    </source>
</evidence>
<protein>
    <submittedName>
        <fullName evidence="10">Amino-acid ABC transporter permease protein</fullName>
    </submittedName>
</protein>
<dbReference type="GO" id="GO:0022857">
    <property type="term" value="F:transmembrane transporter activity"/>
    <property type="evidence" value="ECO:0007669"/>
    <property type="project" value="InterPro"/>
</dbReference>
<dbReference type="RefSeq" id="WP_038482404.1">
    <property type="nucleotide sequence ID" value="NZ_CP003923.1"/>
</dbReference>
<dbReference type="GO" id="GO:0006865">
    <property type="term" value="P:amino acid transport"/>
    <property type="evidence" value="ECO:0007669"/>
    <property type="project" value="UniProtKB-KW"/>
</dbReference>
<keyword evidence="6 8" id="KW-1133">Transmembrane helix</keyword>
<name>A0A060LZ63_9BACI</name>
<evidence type="ECO:0000256" key="5">
    <source>
        <dbReference type="ARBA" id="ARBA00022970"/>
    </source>
</evidence>
<feature type="transmembrane region" description="Helical" evidence="8">
    <location>
        <begin position="84"/>
        <end position="105"/>
    </location>
</feature>
<dbReference type="InterPro" id="IPR043429">
    <property type="entry name" value="ArtM/GltK/GlnP/TcyL/YhdX-like"/>
</dbReference>
<dbReference type="NCBIfam" id="TIGR01726">
    <property type="entry name" value="HEQRo_perm_3TM"/>
    <property type="match status" value="1"/>
</dbReference>
<dbReference type="PANTHER" id="PTHR30614:SF0">
    <property type="entry name" value="L-CYSTINE TRANSPORT SYSTEM PERMEASE PROTEIN TCYL"/>
    <property type="match status" value="1"/>
</dbReference>
<dbReference type="HOGENOM" id="CLU_019602_1_4_9"/>
<keyword evidence="5" id="KW-0029">Amino-acid transport</keyword>
<keyword evidence="11" id="KW-1185">Reference proteome</keyword>
<dbReference type="SUPFAM" id="SSF161098">
    <property type="entry name" value="MetI-like"/>
    <property type="match status" value="1"/>
</dbReference>
<dbReference type="FunFam" id="1.10.3720.10:FF:000033">
    <property type="entry name" value="Polar amino acid ABC transporter permease"/>
    <property type="match status" value="1"/>
</dbReference>
<comment type="similarity">
    <text evidence="8">Belongs to the binding-protein-dependent transport system permease family.</text>
</comment>
<dbReference type="eggNOG" id="COG0765">
    <property type="taxonomic scope" value="Bacteria"/>
</dbReference>
<dbReference type="PROSITE" id="PS50928">
    <property type="entry name" value="ABC_TM1"/>
    <property type="match status" value="1"/>
</dbReference>
<comment type="subcellular location">
    <subcellularLocation>
        <location evidence="1 8">Cell membrane</location>
        <topology evidence="1 8">Multi-pass membrane protein</topology>
    </subcellularLocation>
</comment>
<dbReference type="EMBL" id="CP003923">
    <property type="protein sequence ID" value="AIC95492.1"/>
    <property type="molecule type" value="Genomic_DNA"/>
</dbReference>
<sequence>MSSFNLTLAIESFPYILKGLQYTMLVAVVSMIIALVLGFFLALGRMSQHVYFRWPSMLFISFNRGVPILVLLFLLYAALPELGFSLSTVTAAIVAFSLNTSAYIAEVNRSALSSVPAGQHEAGSVLGLRKWQTMRYIILPQAIRIALPPLSNVFLTLIKSTSIASTIALPELMYQARIIGGREFNYLTVIVVAALIYWGVCSLLSWLQRYLEKRYNHYLEPEQK</sequence>
<evidence type="ECO:0000256" key="2">
    <source>
        <dbReference type="ARBA" id="ARBA00022448"/>
    </source>
</evidence>
<evidence type="ECO:0000256" key="4">
    <source>
        <dbReference type="ARBA" id="ARBA00022692"/>
    </source>
</evidence>
<feature type="domain" description="ABC transmembrane type-1" evidence="9">
    <location>
        <begin position="20"/>
        <end position="205"/>
    </location>
</feature>
<dbReference type="KEGG" id="ble:BleG1_2928"/>
<organism evidence="10 11">
    <name type="scientific">Shouchella lehensis G1</name>
    <dbReference type="NCBI Taxonomy" id="1246626"/>
    <lineage>
        <taxon>Bacteria</taxon>
        <taxon>Bacillati</taxon>
        <taxon>Bacillota</taxon>
        <taxon>Bacilli</taxon>
        <taxon>Bacillales</taxon>
        <taxon>Bacillaceae</taxon>
        <taxon>Shouchella</taxon>
    </lineage>
</organism>
<reference evidence="10 11" key="1">
    <citation type="journal article" date="2014" name="Gene">
        <title>A comparative genomic analysis of the alkalitolerant soil bacterium Bacillus lehensis G1.</title>
        <authorList>
            <person name="Noor Y.M."/>
            <person name="Samsulrizal N.H."/>
            <person name="Jema'on N.A."/>
            <person name="Low K.O."/>
            <person name="Ramli A.N."/>
            <person name="Alias N.I."/>
            <person name="Damis S.I."/>
            <person name="Fuzi S.F."/>
            <person name="Isa M.N."/>
            <person name="Murad A.M."/>
            <person name="Raih M.F."/>
            <person name="Bakar F.D."/>
            <person name="Najimudin N."/>
            <person name="Mahadi N.M."/>
            <person name="Illias R.M."/>
        </authorList>
    </citation>
    <scope>NUCLEOTIDE SEQUENCE [LARGE SCALE GENOMIC DNA]</scope>
    <source>
        <strain evidence="10 11">G1</strain>
    </source>
</reference>
<proteinExistence type="inferred from homology"/>
<feature type="transmembrane region" description="Helical" evidence="8">
    <location>
        <begin position="56"/>
        <end position="78"/>
    </location>
</feature>